<keyword evidence="2" id="KW-1185">Reference proteome</keyword>
<dbReference type="Proteomes" id="UP000784294">
    <property type="component" value="Unassembled WGS sequence"/>
</dbReference>
<proteinExistence type="predicted"/>
<organism evidence="1 2">
    <name type="scientific">Protopolystoma xenopodis</name>
    <dbReference type="NCBI Taxonomy" id="117903"/>
    <lineage>
        <taxon>Eukaryota</taxon>
        <taxon>Metazoa</taxon>
        <taxon>Spiralia</taxon>
        <taxon>Lophotrochozoa</taxon>
        <taxon>Platyhelminthes</taxon>
        <taxon>Monogenea</taxon>
        <taxon>Polyopisthocotylea</taxon>
        <taxon>Polystomatidea</taxon>
        <taxon>Polystomatidae</taxon>
        <taxon>Protopolystoma</taxon>
    </lineage>
</organism>
<dbReference type="AlphaFoldDB" id="A0A3S5BW87"/>
<comment type="caution">
    <text evidence="1">The sequence shown here is derived from an EMBL/GenBank/DDBJ whole genome shotgun (WGS) entry which is preliminary data.</text>
</comment>
<gene>
    <name evidence="1" type="ORF">PXEA_LOCUS36423</name>
</gene>
<evidence type="ECO:0000313" key="2">
    <source>
        <dbReference type="Proteomes" id="UP000784294"/>
    </source>
</evidence>
<sequence length="390" mass="43189">MSRLFDEAESVWRPRDSDPTSLGLAITVTRPSRSHLYAWLLHDADVWYHLLTGVREAARLADAMRDASLLHSFGVQQAMVMDALVGLEQREHQTAGLLHSFQAALKPRQQAILALAQAHNPPHRPSPLVARLHIRPLLSDCLIGSSSAGSTRTSPLMHFNEPEILTLSRLHDEVWCCCSGRVVTSRMGSWNRVAFSCLVGFRVSRNACDTRPLRLLTSDPGGLEPAFLLLPGRVVNQLAVAVAVGRDEAEDRAPRKELWMAVQNGSIHVVDLIGLRIVEQLHTLSQTTSRPVRKTILAPSTLVDMTTLSGDETSGTDESHYLLVQLNEFSRRRTISTNPAPERTCPANFVVRMMLAGWRRPDDVVVVGVRSGEVWLLDANTRQVGVESMC</sequence>
<accession>A0A3S5BW87</accession>
<reference evidence="1" key="1">
    <citation type="submission" date="2018-11" db="EMBL/GenBank/DDBJ databases">
        <authorList>
            <consortium name="Pathogen Informatics"/>
        </authorList>
    </citation>
    <scope>NUCLEOTIDE SEQUENCE</scope>
</reference>
<evidence type="ECO:0000313" key="1">
    <source>
        <dbReference type="EMBL" id="VEL42983.1"/>
    </source>
</evidence>
<name>A0A3S5BW87_9PLAT</name>
<protein>
    <submittedName>
        <fullName evidence="1">Uncharacterized protein</fullName>
    </submittedName>
</protein>
<dbReference type="EMBL" id="CAAALY010277999">
    <property type="protein sequence ID" value="VEL42983.1"/>
    <property type="molecule type" value="Genomic_DNA"/>
</dbReference>